<evidence type="ECO:0000256" key="1">
    <source>
        <dbReference type="ARBA" id="ARBA00004613"/>
    </source>
</evidence>
<dbReference type="Pfam" id="PF01759">
    <property type="entry name" value="NTR"/>
    <property type="match status" value="1"/>
</dbReference>
<dbReference type="InterPro" id="IPR001134">
    <property type="entry name" value="Netrin_domain"/>
</dbReference>
<keyword evidence="9 11" id="KW-1015">Disulfide bond</keyword>
<keyword evidence="7 12" id="KW-0732">Signal</keyword>
<dbReference type="eggNOG" id="KOG3577">
    <property type="taxonomic scope" value="Eukaryota"/>
</dbReference>
<evidence type="ECO:0000256" key="8">
    <source>
        <dbReference type="ARBA" id="ARBA00022782"/>
    </source>
</evidence>
<dbReference type="GO" id="GO:0030154">
    <property type="term" value="P:cell differentiation"/>
    <property type="evidence" value="ECO:0007669"/>
    <property type="project" value="UniProtKB-KW"/>
</dbReference>
<dbReference type="Pfam" id="PF01392">
    <property type="entry name" value="Fz"/>
    <property type="match status" value="1"/>
</dbReference>
<feature type="disulfide bond" evidence="11">
    <location>
        <begin position="78"/>
        <end position="124"/>
    </location>
</feature>
<dbReference type="CDD" id="cd03580">
    <property type="entry name" value="NTR_Sfrp1_like"/>
    <property type="match status" value="1"/>
</dbReference>
<dbReference type="Proteomes" id="UP000007875">
    <property type="component" value="Unassembled WGS sequence"/>
</dbReference>
<evidence type="ECO:0000259" key="14">
    <source>
        <dbReference type="PROSITE" id="PS50189"/>
    </source>
</evidence>
<evidence type="ECO:0000313" key="15">
    <source>
        <dbReference type="Ensembl" id="ENSCSAVP00000015110.1"/>
    </source>
</evidence>
<dbReference type="FunCoup" id="H2ZBZ4">
    <property type="interactions" value="22"/>
</dbReference>
<dbReference type="GO" id="GO:0005615">
    <property type="term" value="C:extracellular space"/>
    <property type="evidence" value="ECO:0007669"/>
    <property type="project" value="TreeGrafter"/>
</dbReference>
<evidence type="ECO:0000256" key="11">
    <source>
        <dbReference type="PROSITE-ProRule" id="PRU00090"/>
    </source>
</evidence>
<dbReference type="FunFam" id="2.40.50.120:FF:000003">
    <property type="entry name" value="Secreted frizzled-related protein 1"/>
    <property type="match status" value="1"/>
</dbReference>
<organism evidence="15 16">
    <name type="scientific">Ciona savignyi</name>
    <name type="common">Pacific transparent sea squirt</name>
    <dbReference type="NCBI Taxonomy" id="51511"/>
    <lineage>
        <taxon>Eukaryota</taxon>
        <taxon>Metazoa</taxon>
        <taxon>Chordata</taxon>
        <taxon>Tunicata</taxon>
        <taxon>Ascidiacea</taxon>
        <taxon>Phlebobranchia</taxon>
        <taxon>Cionidae</taxon>
        <taxon>Ciona</taxon>
    </lineage>
</organism>
<dbReference type="InterPro" id="IPR018933">
    <property type="entry name" value="Netrin_module_non-TIMP"/>
</dbReference>
<dbReference type="HOGENOM" id="CLU_054647_0_0_1"/>
<feature type="disulfide bond" evidence="11">
    <location>
        <begin position="146"/>
        <end position="170"/>
    </location>
</feature>
<keyword evidence="5" id="KW-0964">Secreted</keyword>
<feature type="chain" id="PRO_5003578880" description="Secreted frizzled-related protein 1" evidence="12">
    <location>
        <begin position="17"/>
        <end position="314"/>
    </location>
</feature>
<reference evidence="15" key="2">
    <citation type="submission" date="2025-08" db="UniProtKB">
        <authorList>
            <consortium name="Ensembl"/>
        </authorList>
    </citation>
    <scope>IDENTIFICATION</scope>
</reference>
<evidence type="ECO:0000256" key="3">
    <source>
        <dbReference type="ARBA" id="ARBA00020517"/>
    </source>
</evidence>
<dbReference type="STRING" id="51511.ENSCSAVP00000015110"/>
<dbReference type="Gene3D" id="1.10.2000.10">
    <property type="entry name" value="Frizzled cysteine-rich domain"/>
    <property type="match status" value="1"/>
</dbReference>
<evidence type="ECO:0000256" key="4">
    <source>
        <dbReference type="ARBA" id="ARBA00022473"/>
    </source>
</evidence>
<dbReference type="GeneTree" id="ENSGT00940000167482"/>
<evidence type="ECO:0000256" key="5">
    <source>
        <dbReference type="ARBA" id="ARBA00022525"/>
    </source>
</evidence>
<feature type="disulfide bond" evidence="11">
    <location>
        <begin position="115"/>
        <end position="153"/>
    </location>
</feature>
<accession>H2ZBZ4</accession>
<evidence type="ECO:0000256" key="10">
    <source>
        <dbReference type="ARBA" id="ARBA00023180"/>
    </source>
</evidence>
<dbReference type="GO" id="GO:0017147">
    <property type="term" value="F:Wnt-protein binding"/>
    <property type="evidence" value="ECO:0007669"/>
    <property type="project" value="TreeGrafter"/>
</dbReference>
<dbReference type="SMART" id="SM00063">
    <property type="entry name" value="FRI"/>
    <property type="match status" value="1"/>
</dbReference>
<dbReference type="GO" id="GO:0060070">
    <property type="term" value="P:canonical Wnt signaling pathway"/>
    <property type="evidence" value="ECO:0007669"/>
    <property type="project" value="TreeGrafter"/>
</dbReference>
<dbReference type="FunFam" id="1.10.2000.10:FF:000001">
    <property type="entry name" value="secreted frizzled-related protein 2"/>
    <property type="match status" value="1"/>
</dbReference>
<feature type="domain" description="FZ" evidence="13">
    <location>
        <begin position="63"/>
        <end position="185"/>
    </location>
</feature>
<feature type="domain" description="NTR" evidence="14">
    <location>
        <begin position="198"/>
        <end position="314"/>
    </location>
</feature>
<evidence type="ECO:0000256" key="6">
    <source>
        <dbReference type="ARBA" id="ARBA00022687"/>
    </source>
</evidence>
<dbReference type="InterPro" id="IPR015526">
    <property type="entry name" value="Frizzled/SFRP"/>
</dbReference>
<evidence type="ECO:0000256" key="12">
    <source>
        <dbReference type="SAM" id="SignalP"/>
    </source>
</evidence>
<dbReference type="SUPFAM" id="SSF63501">
    <property type="entry name" value="Frizzled cysteine-rich domain"/>
    <property type="match status" value="1"/>
</dbReference>
<dbReference type="GO" id="GO:2000026">
    <property type="term" value="P:regulation of multicellular organismal development"/>
    <property type="evidence" value="ECO:0007669"/>
    <property type="project" value="UniProtKB-ARBA"/>
</dbReference>
<dbReference type="OMA" id="NFGQHDL"/>
<keyword evidence="8" id="KW-0221">Differentiation</keyword>
<dbReference type="AlphaFoldDB" id="H2ZBZ4"/>
<keyword evidence="10" id="KW-0325">Glycoprotein</keyword>
<proteinExistence type="inferred from homology"/>
<dbReference type="InParanoid" id="H2ZBZ4"/>
<dbReference type="PANTHER" id="PTHR11309">
    <property type="entry name" value="FRIZZLED"/>
    <property type="match status" value="1"/>
</dbReference>
<protein>
    <recommendedName>
        <fullName evidence="3">Secreted frizzled-related protein 1</fullName>
    </recommendedName>
</protein>
<dbReference type="SUPFAM" id="SSF50242">
    <property type="entry name" value="TIMP-like"/>
    <property type="match status" value="1"/>
</dbReference>
<evidence type="ECO:0000256" key="9">
    <source>
        <dbReference type="ARBA" id="ARBA00023157"/>
    </source>
</evidence>
<evidence type="ECO:0000259" key="13">
    <source>
        <dbReference type="PROSITE" id="PS50038"/>
    </source>
</evidence>
<feature type="signal peptide" evidence="12">
    <location>
        <begin position="1"/>
        <end position="16"/>
    </location>
</feature>
<comment type="subcellular location">
    <subcellularLocation>
        <location evidence="1">Secreted</location>
    </subcellularLocation>
</comment>
<dbReference type="GO" id="GO:0035567">
    <property type="term" value="P:non-canonical Wnt signaling pathway"/>
    <property type="evidence" value="ECO:0007669"/>
    <property type="project" value="TreeGrafter"/>
</dbReference>
<reference evidence="15" key="3">
    <citation type="submission" date="2025-09" db="UniProtKB">
        <authorList>
            <consortium name="Ensembl"/>
        </authorList>
    </citation>
    <scope>IDENTIFICATION</scope>
</reference>
<sequence length="314" mass="36395">MRQLSIIILYATLANAIPDGSTKRAAVEKLTSSKNLLQNPGRVRTHFVPPPFNFPPSRQSPPHSDTKCEIIPEHFGLCYGMEYTRMRLPNLLGHVTMNEVLQQSSSWPPLVSKGCNPETRKFLCSLFAPVCMKGIETSIPPCRSLCEAVRDDCSRTMRKFGFSWPEILNCTQFPQEHAGMLCIPEDMSDLPTIPPKVCQPCRQKQALQLLKNKFCSFDFVMKVRVKRLSYDNEETRMVIRTKKTIRWENTRPRIRKNALWMRDGLHCTCSVISNNKKSYLVTGWKIDQKLVVHSIMKWNRRNKRVIKRLKRRKC</sequence>
<dbReference type="PROSITE" id="PS50189">
    <property type="entry name" value="NTR"/>
    <property type="match status" value="1"/>
</dbReference>
<keyword evidence="6" id="KW-0879">Wnt signaling pathway</keyword>
<keyword evidence="16" id="KW-1185">Reference proteome</keyword>
<comment type="similarity">
    <text evidence="2">Belongs to the secreted frizzled-related protein (sFRP) family.</text>
</comment>
<dbReference type="PANTHER" id="PTHR11309:SF148">
    <property type="entry name" value="SECRETED FRIZZLED-RELATED PROTEIN 1"/>
    <property type="match status" value="1"/>
</dbReference>
<reference evidence="16" key="1">
    <citation type="submission" date="2003-08" db="EMBL/GenBank/DDBJ databases">
        <authorList>
            <person name="Birren B."/>
            <person name="Nusbaum C."/>
            <person name="Abebe A."/>
            <person name="Abouelleil A."/>
            <person name="Adekoya E."/>
            <person name="Ait-zahra M."/>
            <person name="Allen N."/>
            <person name="Allen T."/>
            <person name="An P."/>
            <person name="Anderson M."/>
            <person name="Anderson S."/>
            <person name="Arachchi H."/>
            <person name="Armbruster J."/>
            <person name="Bachantsang P."/>
            <person name="Baldwin J."/>
            <person name="Barry A."/>
            <person name="Bayul T."/>
            <person name="Blitshsteyn B."/>
            <person name="Bloom T."/>
            <person name="Blye J."/>
            <person name="Boguslavskiy L."/>
            <person name="Borowsky M."/>
            <person name="Boukhgalter B."/>
            <person name="Brunache A."/>
            <person name="Butler J."/>
            <person name="Calixte N."/>
            <person name="Calvo S."/>
            <person name="Camarata J."/>
            <person name="Campo K."/>
            <person name="Chang J."/>
            <person name="Cheshatsang Y."/>
            <person name="Citroen M."/>
            <person name="Collymore A."/>
            <person name="Considine T."/>
            <person name="Cook A."/>
            <person name="Cooke P."/>
            <person name="Corum B."/>
            <person name="Cuomo C."/>
            <person name="David R."/>
            <person name="Dawoe T."/>
            <person name="Degray S."/>
            <person name="Dodge S."/>
            <person name="Dooley K."/>
            <person name="Dorje P."/>
            <person name="Dorjee K."/>
            <person name="Dorris L."/>
            <person name="Duffey N."/>
            <person name="Dupes A."/>
            <person name="Elkins T."/>
            <person name="Engels R."/>
            <person name="Erickson J."/>
            <person name="Farina A."/>
            <person name="Faro S."/>
            <person name="Ferreira P."/>
            <person name="Fischer H."/>
            <person name="Fitzgerald M."/>
            <person name="Foley K."/>
            <person name="Gage D."/>
            <person name="Galagan J."/>
            <person name="Gearin G."/>
            <person name="Gnerre S."/>
            <person name="Gnirke A."/>
            <person name="Goyette A."/>
            <person name="Graham J."/>
            <person name="Grandbois E."/>
            <person name="Gyaltsen K."/>
            <person name="Hafez N."/>
            <person name="Hagopian D."/>
            <person name="Hagos B."/>
            <person name="Hall J."/>
            <person name="Hatcher B."/>
            <person name="Heller A."/>
            <person name="Higgins H."/>
            <person name="Honan T."/>
            <person name="Horn A."/>
            <person name="Houde N."/>
            <person name="Hughes L."/>
            <person name="Hulme W."/>
            <person name="Husby E."/>
            <person name="Iliev I."/>
            <person name="Jaffe D."/>
            <person name="Jones C."/>
            <person name="Kamal M."/>
            <person name="Kamat A."/>
            <person name="Kamvysselis M."/>
            <person name="Karlsson E."/>
            <person name="Kells C."/>
            <person name="Kieu A."/>
            <person name="Kisner P."/>
            <person name="Kodira C."/>
            <person name="Kulbokas E."/>
            <person name="Labutti K."/>
            <person name="Lama D."/>
            <person name="Landers T."/>
            <person name="Leger J."/>
            <person name="Levine S."/>
            <person name="Lewis D."/>
            <person name="Lewis T."/>
            <person name="Lindblad-toh K."/>
            <person name="Liu X."/>
            <person name="Lokyitsang T."/>
            <person name="Lokyitsang Y."/>
            <person name="Lucien O."/>
            <person name="Lui A."/>
            <person name="Ma L.J."/>
            <person name="Mabbitt R."/>
            <person name="Macdonald J."/>
            <person name="Maclean C."/>
            <person name="Major J."/>
            <person name="Manning J."/>
            <person name="Marabella R."/>
            <person name="Maru K."/>
            <person name="Matthews C."/>
            <person name="Mauceli E."/>
            <person name="Mccarthy M."/>
            <person name="Mcdonough S."/>
            <person name="Mcghee T."/>
            <person name="Meldrim J."/>
            <person name="Meneus L."/>
            <person name="Mesirov J."/>
            <person name="Mihalev A."/>
            <person name="Mihova T."/>
            <person name="Mikkelsen T."/>
            <person name="Mlenga V."/>
            <person name="Moru K."/>
            <person name="Mozes J."/>
            <person name="Mulrain L."/>
            <person name="Munson G."/>
            <person name="Naylor J."/>
            <person name="Newes C."/>
            <person name="Nguyen C."/>
            <person name="Nguyen N."/>
            <person name="Nguyen T."/>
            <person name="Nicol R."/>
            <person name="Nielsen C."/>
            <person name="Nizzari M."/>
            <person name="Norbu C."/>
            <person name="Norbu N."/>
            <person name="O'donnell P."/>
            <person name="Okoawo O."/>
            <person name="O'leary S."/>
            <person name="Omotosho B."/>
            <person name="O'neill K."/>
            <person name="Osman S."/>
            <person name="Parker S."/>
            <person name="Perrin D."/>
            <person name="Phunkhang P."/>
            <person name="Piqani B."/>
            <person name="Purcell S."/>
            <person name="Rachupka T."/>
            <person name="Ramasamy U."/>
            <person name="Rameau R."/>
            <person name="Ray V."/>
            <person name="Raymond C."/>
            <person name="Retta R."/>
            <person name="Richardson S."/>
            <person name="Rise C."/>
            <person name="Rodriguez J."/>
            <person name="Rogers J."/>
            <person name="Rogov P."/>
            <person name="Rutman M."/>
            <person name="Schupbach R."/>
            <person name="Seaman C."/>
            <person name="Settipalli S."/>
            <person name="Sharpe T."/>
            <person name="Sheridan J."/>
            <person name="Sherpa N."/>
            <person name="Shi J."/>
            <person name="Smirnov S."/>
            <person name="Smith C."/>
            <person name="Sougnez C."/>
            <person name="Spencer B."/>
            <person name="Stalker J."/>
            <person name="Stange-thomann N."/>
            <person name="Stavropoulos S."/>
            <person name="Stetson K."/>
            <person name="Stone C."/>
            <person name="Stone S."/>
            <person name="Stubbs M."/>
            <person name="Talamas J."/>
            <person name="Tchuinga P."/>
            <person name="Tenzing P."/>
            <person name="Tesfaye S."/>
            <person name="Theodore J."/>
            <person name="Thoulutsang Y."/>
            <person name="Topham K."/>
            <person name="Towey S."/>
            <person name="Tsamla T."/>
            <person name="Tsomo N."/>
            <person name="Vallee D."/>
            <person name="Vassiliev H."/>
            <person name="Venkataraman V."/>
            <person name="Vinson J."/>
            <person name="Vo A."/>
            <person name="Wade C."/>
            <person name="Wang S."/>
            <person name="Wangchuk T."/>
            <person name="Wangdi T."/>
            <person name="Whittaker C."/>
            <person name="Wilkinson J."/>
            <person name="Wu Y."/>
            <person name="Wyman D."/>
            <person name="Yadav S."/>
            <person name="Yang S."/>
            <person name="Yang X."/>
            <person name="Yeager S."/>
            <person name="Yee E."/>
            <person name="Young G."/>
            <person name="Zainoun J."/>
            <person name="Zembeck L."/>
            <person name="Zimmer A."/>
            <person name="Zody M."/>
            <person name="Lander E."/>
        </authorList>
    </citation>
    <scope>NUCLEOTIDE SEQUENCE [LARGE SCALE GENOMIC DNA]</scope>
</reference>
<dbReference type="Ensembl" id="ENSCSAVT00000015284.1">
    <property type="protein sequence ID" value="ENSCSAVP00000015110.1"/>
    <property type="gene ID" value="ENSCSAVG00000008858.1"/>
</dbReference>
<evidence type="ECO:0000256" key="2">
    <source>
        <dbReference type="ARBA" id="ARBA00010054"/>
    </source>
</evidence>
<dbReference type="PROSITE" id="PS50038">
    <property type="entry name" value="FZ"/>
    <property type="match status" value="1"/>
</dbReference>
<dbReference type="InterPro" id="IPR008993">
    <property type="entry name" value="TIMP-like_OB-fold"/>
</dbReference>
<evidence type="ECO:0000256" key="7">
    <source>
        <dbReference type="ARBA" id="ARBA00022729"/>
    </source>
</evidence>
<dbReference type="InterPro" id="IPR020067">
    <property type="entry name" value="Frizzled_dom"/>
</dbReference>
<evidence type="ECO:0000313" key="16">
    <source>
        <dbReference type="Proteomes" id="UP000007875"/>
    </source>
</evidence>
<dbReference type="Gene3D" id="2.40.50.120">
    <property type="match status" value="1"/>
</dbReference>
<name>H2ZBZ4_CIOSA</name>
<dbReference type="InterPro" id="IPR036790">
    <property type="entry name" value="Frizzled_dom_sf"/>
</dbReference>
<comment type="caution">
    <text evidence="11">Lacks conserved residue(s) required for the propagation of feature annotation.</text>
</comment>
<keyword evidence="4" id="KW-0217">Developmental protein</keyword>